<feature type="compositionally biased region" description="Basic and acidic residues" evidence="1">
    <location>
        <begin position="201"/>
        <end position="214"/>
    </location>
</feature>
<proteinExistence type="predicted"/>
<dbReference type="Proteomes" id="UP001153292">
    <property type="component" value="Chromosome 1"/>
</dbReference>
<dbReference type="PANTHER" id="PTHR10773:SF19">
    <property type="match status" value="1"/>
</dbReference>
<evidence type="ECO:0000313" key="4">
    <source>
        <dbReference type="Proteomes" id="UP001153292"/>
    </source>
</evidence>
<dbReference type="PANTHER" id="PTHR10773">
    <property type="entry name" value="DNA-DIRECTED RNA POLYMERASES I, II, AND III SUBUNIT RPABC2"/>
    <property type="match status" value="1"/>
</dbReference>
<feature type="region of interest" description="Disordered" evidence="1">
    <location>
        <begin position="201"/>
        <end position="231"/>
    </location>
</feature>
<feature type="compositionally biased region" description="Basic and acidic residues" evidence="1">
    <location>
        <begin position="49"/>
        <end position="61"/>
    </location>
</feature>
<reference evidence="3" key="1">
    <citation type="submission" date="2021-12" db="EMBL/GenBank/DDBJ databases">
        <authorList>
            <person name="King R."/>
        </authorList>
    </citation>
    <scope>NUCLEOTIDE SEQUENCE</scope>
</reference>
<sequence length="950" mass="109610">MAVMAVVSPHALVIPRLRIVWFKLRQLALIAVSLDGVVECRAAQSTQEQDVKNHRPAHGKDVSSGSRLRTTRARTICEWSERSRSADFNKIRTGGEESDFLRRQVAGVNNICLEGTVNTLGIQSDYPTVNVLYLQLINKRRKLANLREKIIGSKEGSQEARIDHLETYGEPVSVAKYQEQMNSEVSMNAFAGMAFDYDSDDSVKDKTYDPSKDCSDDDSYISNSPEHDIPQSRRNLVKKNLFTPDKSLQNQINNNDLITLDDLLNTTEKYQEPGTSFDISGFDNQIKMAQQIVSMDSSEDVINNTCQKYPNNVIDNTQTSIYYNEPIPSATNNIHEDNCEFALCRTVSAIPLDEERHNIKNNIMVVDMNGNIYIQNEIITDNINMQQSHRTPLKVNCRKKQKQVDKWKRVVSKVARLKGSPYHSTVAKKKPNVEGRQLKPPCACRHKCYEKIPDNIRLQIFKEFWKTCSSWDQRRQFLANHITKEPKHLMKTNGNLDTDRRKFTYIYRLVVNSESQKVCKVMFLNTLCIGDKFLKLSLVKQLDCGLVAPDQRGKHIPSNKSPAVVIQSVIDHINMYPNYESHYSREKSKRKFLGPNLNVPTMYKQYKEWMAEKEIPSNLVAKDWLYRNIFNTKFNLSFKLPSVDTCDDCDAYQRKLLDAKDEETKEIIEKDKEVHDIAAEERYKLKKKDKSEADSSLGEKKVLMFDLQKCMATPNLTNCKSFYLRKLWTLNLTIFDSTSNIATNVIWSENISGRGGNEVASCLIRWANENMENIVNVRELTFWSDNCAGQNRNLMVVLAYMWLLHKCPQLKIISHKFMLKGHTHMEVDQIHSQIEQKKRRLKTMQIAVPQDWSQFIQTCGGKRKFDVFEMQSHHFKDLTDFSEVSLIRNISKKTALPEDLPQLRLNEKPISTAKYNDLMTLLQWIPEELHGFYKNLSHSNNASDFPETDD</sequence>
<evidence type="ECO:0000256" key="1">
    <source>
        <dbReference type="SAM" id="MobiDB-lite"/>
    </source>
</evidence>
<name>A0ABN8AT58_CHISP</name>
<dbReference type="Pfam" id="PF25273">
    <property type="entry name" value="DUF7869"/>
    <property type="match status" value="1"/>
</dbReference>
<evidence type="ECO:0000313" key="3">
    <source>
        <dbReference type="EMBL" id="CAH0397337.1"/>
    </source>
</evidence>
<feature type="region of interest" description="Disordered" evidence="1">
    <location>
        <begin position="45"/>
        <end position="68"/>
    </location>
</feature>
<dbReference type="InterPro" id="IPR057191">
    <property type="entry name" value="DUF7869"/>
</dbReference>
<keyword evidence="4" id="KW-1185">Reference proteome</keyword>
<organism evidence="3 4">
    <name type="scientific">Chilo suppressalis</name>
    <name type="common">Asiatic rice borer moth</name>
    <dbReference type="NCBI Taxonomy" id="168631"/>
    <lineage>
        <taxon>Eukaryota</taxon>
        <taxon>Metazoa</taxon>
        <taxon>Ecdysozoa</taxon>
        <taxon>Arthropoda</taxon>
        <taxon>Hexapoda</taxon>
        <taxon>Insecta</taxon>
        <taxon>Pterygota</taxon>
        <taxon>Neoptera</taxon>
        <taxon>Endopterygota</taxon>
        <taxon>Lepidoptera</taxon>
        <taxon>Glossata</taxon>
        <taxon>Ditrysia</taxon>
        <taxon>Pyraloidea</taxon>
        <taxon>Crambidae</taxon>
        <taxon>Crambinae</taxon>
        <taxon>Chilo</taxon>
    </lineage>
</organism>
<feature type="domain" description="DUF7869" evidence="2">
    <location>
        <begin position="758"/>
        <end position="861"/>
    </location>
</feature>
<accession>A0ABN8AT58</accession>
<evidence type="ECO:0000259" key="2">
    <source>
        <dbReference type="Pfam" id="PF25273"/>
    </source>
</evidence>
<protein>
    <recommendedName>
        <fullName evidence="2">DUF7869 domain-containing protein</fullName>
    </recommendedName>
</protein>
<dbReference type="EMBL" id="OU963894">
    <property type="protein sequence ID" value="CAH0397337.1"/>
    <property type="molecule type" value="Genomic_DNA"/>
</dbReference>
<gene>
    <name evidence="3" type="ORF">CHILSU_LOCUS403</name>
</gene>